<name>A0A372NQU5_9SPHI</name>
<dbReference type="Proteomes" id="UP000264217">
    <property type="component" value="Unassembled WGS sequence"/>
</dbReference>
<dbReference type="RefSeq" id="WP_117393537.1">
    <property type="nucleotide sequence ID" value="NZ_QWDC01000003.1"/>
</dbReference>
<dbReference type="EMBL" id="QWDC01000003">
    <property type="protein sequence ID" value="RFZ91292.1"/>
    <property type="molecule type" value="Genomic_DNA"/>
</dbReference>
<proteinExistence type="predicted"/>
<protein>
    <submittedName>
        <fullName evidence="1">Uncharacterized protein</fullName>
    </submittedName>
</protein>
<dbReference type="OrthoDB" id="798104at2"/>
<comment type="caution">
    <text evidence="1">The sequence shown here is derived from an EMBL/GenBank/DDBJ whole genome shotgun (WGS) entry which is preliminary data.</text>
</comment>
<evidence type="ECO:0000313" key="2">
    <source>
        <dbReference type="Proteomes" id="UP000264217"/>
    </source>
</evidence>
<evidence type="ECO:0000313" key="1">
    <source>
        <dbReference type="EMBL" id="RFZ91292.1"/>
    </source>
</evidence>
<accession>A0A372NQU5</accession>
<organism evidence="1 2">
    <name type="scientific">Mucilaginibacter conchicola</name>
    <dbReference type="NCBI Taxonomy" id="2303333"/>
    <lineage>
        <taxon>Bacteria</taxon>
        <taxon>Pseudomonadati</taxon>
        <taxon>Bacteroidota</taxon>
        <taxon>Sphingobacteriia</taxon>
        <taxon>Sphingobacteriales</taxon>
        <taxon>Sphingobacteriaceae</taxon>
        <taxon>Mucilaginibacter</taxon>
    </lineage>
</organism>
<dbReference type="AlphaFoldDB" id="A0A372NQU5"/>
<keyword evidence="2" id="KW-1185">Reference proteome</keyword>
<gene>
    <name evidence="1" type="ORF">D0C36_20395</name>
</gene>
<sequence length="133" mass="14420">MGYEVSRENGAEIISVTESGLKVVVREKKRAGVPAGKPYLLVTEYIISGGFVPARVMLFEALSDPGLEALKAVADFYFGVLLDTELYVKEVPADSSLYGEEAVRLYGTGFLKDDDHDRAVNALRGFGADERAA</sequence>
<reference evidence="1 2" key="1">
    <citation type="submission" date="2018-08" db="EMBL/GenBank/DDBJ databases">
        <title>Mucilaginibacter sp. MYSH2.</title>
        <authorList>
            <person name="Seo T."/>
        </authorList>
    </citation>
    <scope>NUCLEOTIDE SEQUENCE [LARGE SCALE GENOMIC DNA]</scope>
    <source>
        <strain evidence="1 2">MYSH2</strain>
    </source>
</reference>